<protein>
    <submittedName>
        <fullName evidence="1">Uncharacterized protein</fullName>
    </submittedName>
</protein>
<gene>
    <name evidence="1" type="ORF">GBAR_LOCUS27222</name>
</gene>
<dbReference type="AlphaFoldDB" id="A0AA35XEJ2"/>
<organism evidence="1 2">
    <name type="scientific">Geodia barretti</name>
    <name type="common">Barrett's horny sponge</name>
    <dbReference type="NCBI Taxonomy" id="519541"/>
    <lineage>
        <taxon>Eukaryota</taxon>
        <taxon>Metazoa</taxon>
        <taxon>Porifera</taxon>
        <taxon>Demospongiae</taxon>
        <taxon>Heteroscleromorpha</taxon>
        <taxon>Tetractinellida</taxon>
        <taxon>Astrophorina</taxon>
        <taxon>Geodiidae</taxon>
        <taxon>Geodia</taxon>
    </lineage>
</organism>
<dbReference type="Proteomes" id="UP001174909">
    <property type="component" value="Unassembled WGS sequence"/>
</dbReference>
<comment type="caution">
    <text evidence="1">The sequence shown here is derived from an EMBL/GenBank/DDBJ whole genome shotgun (WGS) entry which is preliminary data.</text>
</comment>
<proteinExistence type="predicted"/>
<accession>A0AA35XEJ2</accession>
<evidence type="ECO:0000313" key="2">
    <source>
        <dbReference type="Proteomes" id="UP001174909"/>
    </source>
</evidence>
<dbReference type="EMBL" id="CASHTH010003791">
    <property type="protein sequence ID" value="CAI8049451.1"/>
    <property type="molecule type" value="Genomic_DNA"/>
</dbReference>
<name>A0AA35XEJ2_GEOBA</name>
<reference evidence="1" key="1">
    <citation type="submission" date="2023-03" db="EMBL/GenBank/DDBJ databases">
        <authorList>
            <person name="Steffen K."/>
            <person name="Cardenas P."/>
        </authorList>
    </citation>
    <scope>NUCLEOTIDE SEQUENCE</scope>
</reference>
<sequence>MSSYTDSRRSVRYTIDTIQLLISFPLLLSSTRLLLSRVDISILLPPPSYIFFVRPALLAGLSVRRKTSPTQKISTSKPGLSLSTCSTQHYINKCGKFCRGLKSCNCVFVTFAIGNYF</sequence>
<evidence type="ECO:0000313" key="1">
    <source>
        <dbReference type="EMBL" id="CAI8049451.1"/>
    </source>
</evidence>
<keyword evidence="2" id="KW-1185">Reference proteome</keyword>